<proteinExistence type="predicted"/>
<evidence type="ECO:0000313" key="1">
    <source>
        <dbReference type="EMBL" id="CRG52212.1"/>
    </source>
</evidence>
<sequence>MKLTNVAIVSPLSVEIMASAVPIIHHSIAVL</sequence>
<organism evidence="1 2">
    <name type="scientific">Yersinia wautersii</name>
    <dbReference type="NCBI Taxonomy" id="1341643"/>
    <lineage>
        <taxon>Bacteria</taxon>
        <taxon>Pseudomonadati</taxon>
        <taxon>Pseudomonadota</taxon>
        <taxon>Gammaproteobacteria</taxon>
        <taxon>Enterobacterales</taxon>
        <taxon>Yersiniaceae</taxon>
        <taxon>Yersinia</taxon>
    </lineage>
</organism>
<name>A0ABP1ZKD8_9GAMM</name>
<protein>
    <submittedName>
        <fullName evidence="1">Uncharacterized protein</fullName>
    </submittedName>
</protein>
<keyword evidence="2" id="KW-1185">Reference proteome</keyword>
<dbReference type="EMBL" id="CVMG01000041">
    <property type="protein sequence ID" value="CRG52212.1"/>
    <property type="molecule type" value="Genomic_DNA"/>
</dbReference>
<dbReference type="Proteomes" id="UP000047420">
    <property type="component" value="Unassembled WGS sequence"/>
</dbReference>
<comment type="caution">
    <text evidence="1">The sequence shown here is derived from an EMBL/GenBank/DDBJ whole genome shotgun (WGS) entry which is preliminary data.</text>
</comment>
<accession>A0ABP1ZKD8</accession>
<gene>
    <name evidence="1" type="ORF">ERS008478_03881</name>
</gene>
<evidence type="ECO:0000313" key="2">
    <source>
        <dbReference type="Proteomes" id="UP000047420"/>
    </source>
</evidence>
<reference evidence="1 2" key="1">
    <citation type="submission" date="2015-03" db="EMBL/GenBank/DDBJ databases">
        <authorList>
            <consortium name="Pathogen Informatics"/>
            <person name="Murphy D."/>
        </authorList>
    </citation>
    <scope>NUCLEOTIDE SEQUENCE [LARGE SCALE GENOMIC DNA]</scope>
    <source>
        <strain evidence="1 2">WP-931201</strain>
    </source>
</reference>